<evidence type="ECO:0000313" key="2">
    <source>
        <dbReference type="EMBL" id="RCX13010.1"/>
    </source>
</evidence>
<evidence type="ECO:0000313" key="3">
    <source>
        <dbReference type="Proteomes" id="UP000253034"/>
    </source>
</evidence>
<dbReference type="Proteomes" id="UP000253034">
    <property type="component" value="Unassembled WGS sequence"/>
</dbReference>
<keyword evidence="3" id="KW-1185">Reference proteome</keyword>
<dbReference type="EMBL" id="QPJT01000019">
    <property type="protein sequence ID" value="RCX13010.1"/>
    <property type="molecule type" value="Genomic_DNA"/>
</dbReference>
<evidence type="ECO:0000256" key="1">
    <source>
        <dbReference type="SAM" id="Phobius"/>
    </source>
</evidence>
<keyword evidence="1" id="KW-0472">Membrane</keyword>
<reference evidence="2 3" key="1">
    <citation type="submission" date="2018-07" db="EMBL/GenBank/DDBJ databases">
        <title>Genomic Encyclopedia of Type Strains, Phase IV (KMG-IV): sequencing the most valuable type-strain genomes for metagenomic binning, comparative biology and taxonomic classification.</title>
        <authorList>
            <person name="Goeker M."/>
        </authorList>
    </citation>
    <scope>NUCLEOTIDE SEQUENCE [LARGE SCALE GENOMIC DNA]</scope>
    <source>
        <strain evidence="2 3">DSM 27016</strain>
    </source>
</reference>
<protein>
    <submittedName>
        <fullName evidence="2">Uncharacterized protein</fullName>
    </submittedName>
</protein>
<dbReference type="AlphaFoldDB" id="A0A369AUF6"/>
<gene>
    <name evidence="2" type="ORF">DFR58_11967</name>
</gene>
<organism evidence="2 3">
    <name type="scientific">Anaerobacterium chartisolvens</name>
    <dbReference type="NCBI Taxonomy" id="1297424"/>
    <lineage>
        <taxon>Bacteria</taxon>
        <taxon>Bacillati</taxon>
        <taxon>Bacillota</taxon>
        <taxon>Clostridia</taxon>
        <taxon>Eubacteriales</taxon>
        <taxon>Oscillospiraceae</taxon>
        <taxon>Anaerobacterium</taxon>
    </lineage>
</organism>
<dbReference type="RefSeq" id="WP_114298757.1">
    <property type="nucleotide sequence ID" value="NZ_QPJT01000019.1"/>
</dbReference>
<sequence>MSDNLADFLFEVSCIFIFTVAISVFMLMGSGTARNIALVKESLVQDNLLYESNVDAKEVTVSGAEIIAKVYGGMDVDIFVNGGVIAEESMANTYSGFENEGNENEGNLNSAFTDMGSDTEKDPFNGIRINPNDTYRAKYIIDAGGKVTGIEYIRV</sequence>
<name>A0A369AUF6_9FIRM</name>
<keyword evidence="1" id="KW-0812">Transmembrane</keyword>
<proteinExistence type="predicted"/>
<feature type="transmembrane region" description="Helical" evidence="1">
    <location>
        <begin position="6"/>
        <end position="28"/>
    </location>
</feature>
<accession>A0A369AUF6</accession>
<keyword evidence="1" id="KW-1133">Transmembrane helix</keyword>
<comment type="caution">
    <text evidence="2">The sequence shown here is derived from an EMBL/GenBank/DDBJ whole genome shotgun (WGS) entry which is preliminary data.</text>
</comment>